<comment type="similarity">
    <text evidence="7">Belongs to the binding-protein-dependent transport system permease family.</text>
</comment>
<dbReference type="EMBL" id="DVMZ01000020">
    <property type="protein sequence ID" value="HIU58601.1"/>
    <property type="molecule type" value="Genomic_DNA"/>
</dbReference>
<evidence type="ECO:0000259" key="8">
    <source>
        <dbReference type="PROSITE" id="PS50928"/>
    </source>
</evidence>
<dbReference type="InterPro" id="IPR000515">
    <property type="entry name" value="MetI-like"/>
</dbReference>
<dbReference type="PANTHER" id="PTHR30193:SF37">
    <property type="entry name" value="INNER MEMBRANE ABC TRANSPORTER PERMEASE PROTEIN YCJO"/>
    <property type="match status" value="1"/>
</dbReference>
<feature type="domain" description="ABC transmembrane type-1" evidence="8">
    <location>
        <begin position="86"/>
        <end position="294"/>
    </location>
</feature>
<dbReference type="CDD" id="cd06261">
    <property type="entry name" value="TM_PBP2"/>
    <property type="match status" value="1"/>
</dbReference>
<dbReference type="Gene3D" id="1.10.3720.10">
    <property type="entry name" value="MetI-like"/>
    <property type="match status" value="1"/>
</dbReference>
<feature type="transmembrane region" description="Helical" evidence="7">
    <location>
        <begin position="90"/>
        <end position="112"/>
    </location>
</feature>
<dbReference type="Pfam" id="PF00528">
    <property type="entry name" value="BPD_transp_1"/>
    <property type="match status" value="1"/>
</dbReference>
<feature type="transmembrane region" description="Helical" evidence="7">
    <location>
        <begin position="23"/>
        <end position="43"/>
    </location>
</feature>
<dbReference type="GO" id="GO:0005886">
    <property type="term" value="C:plasma membrane"/>
    <property type="evidence" value="ECO:0007669"/>
    <property type="project" value="UniProtKB-SubCell"/>
</dbReference>
<dbReference type="Proteomes" id="UP000824081">
    <property type="component" value="Unassembled WGS sequence"/>
</dbReference>
<proteinExistence type="inferred from homology"/>
<reference evidence="9" key="2">
    <citation type="journal article" date="2021" name="PeerJ">
        <title>Extensive microbial diversity within the chicken gut microbiome revealed by metagenomics and culture.</title>
        <authorList>
            <person name="Gilroy R."/>
            <person name="Ravi A."/>
            <person name="Getino M."/>
            <person name="Pursley I."/>
            <person name="Horton D.L."/>
            <person name="Alikhan N.F."/>
            <person name="Baker D."/>
            <person name="Gharbi K."/>
            <person name="Hall N."/>
            <person name="Watson M."/>
            <person name="Adriaenssens E.M."/>
            <person name="Foster-Nyarko E."/>
            <person name="Jarju S."/>
            <person name="Secka A."/>
            <person name="Antonio M."/>
            <person name="Oren A."/>
            <person name="Chaudhuri R.R."/>
            <person name="La Ragione R."/>
            <person name="Hildebrand F."/>
            <person name="Pallen M.J."/>
        </authorList>
    </citation>
    <scope>NUCLEOTIDE SEQUENCE</scope>
    <source>
        <strain evidence="9">11687</strain>
    </source>
</reference>
<evidence type="ECO:0000256" key="6">
    <source>
        <dbReference type="ARBA" id="ARBA00023136"/>
    </source>
</evidence>
<keyword evidence="6 7" id="KW-0472">Membrane</keyword>
<comment type="caution">
    <text evidence="9">The sequence shown here is derived from an EMBL/GenBank/DDBJ whole genome shotgun (WGS) entry which is preliminary data.</text>
</comment>
<evidence type="ECO:0000313" key="10">
    <source>
        <dbReference type="Proteomes" id="UP000824081"/>
    </source>
</evidence>
<feature type="transmembrane region" description="Helical" evidence="7">
    <location>
        <begin position="277"/>
        <end position="298"/>
    </location>
</feature>
<feature type="transmembrane region" description="Helical" evidence="7">
    <location>
        <begin position="124"/>
        <end position="144"/>
    </location>
</feature>
<evidence type="ECO:0000256" key="2">
    <source>
        <dbReference type="ARBA" id="ARBA00022448"/>
    </source>
</evidence>
<evidence type="ECO:0000256" key="1">
    <source>
        <dbReference type="ARBA" id="ARBA00004651"/>
    </source>
</evidence>
<gene>
    <name evidence="9" type="ORF">IAC57_00725</name>
</gene>
<sequence length="306" mass="34991">MIQNNVRPAVKTTFNKKYWEERFFICVMLVTAVVNFLIFWVYLNFSSIMLAFQPINANGKSDWTLDNFRMIFSELTGAESVIAVALKNTMIFFAANLFIVMPVSVLLCYFLYKRITGYRAFRFIFYLPSIIAGSIYVMLFKYIISYDGPVDMLLAQFGIEHIDFLVEERAFRTILTYTVVTSFGGNIILLSGAVSHIDDSIIEAGKIDGVNMWQELFYLVIPLIWPTLSTLLLFQFVGIFNSSGPILLFTKGQYNTTTISYWIFQQVNENSLYNYPAAVGIVCTAIGVPLSLFMRWVLNRGVEDVE</sequence>
<dbReference type="InterPro" id="IPR051393">
    <property type="entry name" value="ABC_transporter_permease"/>
</dbReference>
<evidence type="ECO:0000256" key="7">
    <source>
        <dbReference type="RuleBase" id="RU363032"/>
    </source>
</evidence>
<keyword evidence="4 7" id="KW-0812">Transmembrane</keyword>
<dbReference type="PROSITE" id="PS50928">
    <property type="entry name" value="ABC_TM1"/>
    <property type="match status" value="1"/>
</dbReference>
<evidence type="ECO:0000313" key="9">
    <source>
        <dbReference type="EMBL" id="HIU58601.1"/>
    </source>
</evidence>
<name>A0A9D1ME76_9FIRM</name>
<organism evidence="9 10">
    <name type="scientific">Candidatus Scatosoma pullistercoris</name>
    <dbReference type="NCBI Taxonomy" id="2840934"/>
    <lineage>
        <taxon>Bacteria</taxon>
        <taxon>Bacillati</taxon>
        <taxon>Bacillota</taxon>
        <taxon>Clostridia</taxon>
        <taxon>Candidatus Scatosoma</taxon>
    </lineage>
</organism>
<dbReference type="SUPFAM" id="SSF161098">
    <property type="entry name" value="MetI-like"/>
    <property type="match status" value="1"/>
</dbReference>
<dbReference type="InterPro" id="IPR035906">
    <property type="entry name" value="MetI-like_sf"/>
</dbReference>
<feature type="transmembrane region" description="Helical" evidence="7">
    <location>
        <begin position="216"/>
        <end position="240"/>
    </location>
</feature>
<dbReference type="GO" id="GO:0055085">
    <property type="term" value="P:transmembrane transport"/>
    <property type="evidence" value="ECO:0007669"/>
    <property type="project" value="InterPro"/>
</dbReference>
<keyword evidence="5 7" id="KW-1133">Transmembrane helix</keyword>
<protein>
    <submittedName>
        <fullName evidence="9">Sugar ABC transporter permease</fullName>
    </submittedName>
</protein>
<feature type="transmembrane region" description="Helical" evidence="7">
    <location>
        <begin position="174"/>
        <end position="195"/>
    </location>
</feature>
<evidence type="ECO:0000256" key="3">
    <source>
        <dbReference type="ARBA" id="ARBA00022475"/>
    </source>
</evidence>
<dbReference type="PANTHER" id="PTHR30193">
    <property type="entry name" value="ABC TRANSPORTER PERMEASE PROTEIN"/>
    <property type="match status" value="1"/>
</dbReference>
<comment type="subcellular location">
    <subcellularLocation>
        <location evidence="1 7">Cell membrane</location>
        <topology evidence="1 7">Multi-pass membrane protein</topology>
    </subcellularLocation>
</comment>
<reference evidence="9" key="1">
    <citation type="submission" date="2020-10" db="EMBL/GenBank/DDBJ databases">
        <authorList>
            <person name="Gilroy R."/>
        </authorList>
    </citation>
    <scope>NUCLEOTIDE SEQUENCE</scope>
    <source>
        <strain evidence="9">11687</strain>
    </source>
</reference>
<evidence type="ECO:0000256" key="4">
    <source>
        <dbReference type="ARBA" id="ARBA00022692"/>
    </source>
</evidence>
<keyword evidence="2 7" id="KW-0813">Transport</keyword>
<accession>A0A9D1ME76</accession>
<evidence type="ECO:0000256" key="5">
    <source>
        <dbReference type="ARBA" id="ARBA00022989"/>
    </source>
</evidence>
<dbReference type="AlphaFoldDB" id="A0A9D1ME76"/>
<keyword evidence="3" id="KW-1003">Cell membrane</keyword>